<dbReference type="RefSeq" id="WP_133297779.1">
    <property type="nucleotide sequence ID" value="NZ_BFBY01000002.1"/>
</dbReference>
<keyword evidence="19" id="KW-1185">Reference proteome</keyword>
<feature type="active site" description="Acyl-ester intermediate" evidence="13">
    <location>
        <position position="71"/>
    </location>
</feature>
<evidence type="ECO:0000313" key="18">
    <source>
        <dbReference type="EMBL" id="GBG04543.1"/>
    </source>
</evidence>
<comment type="catalytic activity">
    <reaction evidence="12">
        <text>Preferential cleavage: (Ac)2-L-Lys-D-Ala-|-D-Ala. Also transpeptidation of peptidyl-alanyl moieties that are N-acyl substituents of D-alanine.</text>
        <dbReference type="EC" id="3.4.16.4"/>
    </reaction>
</comment>
<dbReference type="Proteomes" id="UP000257317">
    <property type="component" value="Unassembled WGS sequence"/>
</dbReference>
<dbReference type="Pfam" id="PF07943">
    <property type="entry name" value="PBP5_C"/>
    <property type="match status" value="1"/>
</dbReference>
<evidence type="ECO:0000256" key="9">
    <source>
        <dbReference type="ARBA" id="ARBA00022960"/>
    </source>
</evidence>
<sequence length="421" mass="46284">MKFFTKITVSLGLILGLIGIANLQNNTASAAVSNYQEKQLDLNVKSAIAVDAKNGQVFYAKNANKKLPVASMSKLITIYLTLQAVKEGKISWDQKVTPTEQMVKVSKNPDYSGVPLEMGHQYTIRQLYEATLIASANAPAMLLAQTIGGSQVGFVKQMQKQVKIWGIKGAKIYTPDGLPNYTQGKDAYPGVSKNAENELSAQDMAIIVDKLVTDFPEVINTTKIAHKNFDDNGKITVMDNWNWMLKGLSQYDSTYPLDGLKTGTTDAAGGCFAGSMIKNGRRIITIVMGARHKDGPDPSRFTQTKKLLNYVFSNYQLYIMKKGQPIDGVKHVSVPNGKQKNVNVVMQQDTGIWIANGNHITAKFSASSINAPVKRGQKVGYFDIKQIPSIKSNQGVQLPATVTQNVEKTNIFVRIWRLIFG</sequence>
<evidence type="ECO:0000256" key="6">
    <source>
        <dbReference type="ARBA" id="ARBA00022670"/>
    </source>
</evidence>
<dbReference type="SMART" id="SM00936">
    <property type="entry name" value="PBP5_C"/>
    <property type="match status" value="1"/>
</dbReference>
<proteinExistence type="inferred from homology"/>
<keyword evidence="7 16" id="KW-0732">Signal</keyword>
<gene>
    <name evidence="18" type="primary">dacC</name>
    <name evidence="18" type="ORF">LrDSM24759_04570</name>
</gene>
<evidence type="ECO:0000256" key="4">
    <source>
        <dbReference type="ARBA" id="ARBA00012448"/>
    </source>
</evidence>
<dbReference type="UniPathway" id="UPA00219"/>
<evidence type="ECO:0000256" key="1">
    <source>
        <dbReference type="ARBA" id="ARBA00003217"/>
    </source>
</evidence>
<dbReference type="InterPro" id="IPR012907">
    <property type="entry name" value="Peptidase_S11_C"/>
</dbReference>
<dbReference type="InterPro" id="IPR012338">
    <property type="entry name" value="Beta-lactam/transpept-like"/>
</dbReference>
<protein>
    <recommendedName>
        <fullName evidence="4">serine-type D-Ala-D-Ala carboxypeptidase</fullName>
        <ecNumber evidence="4">3.4.16.4</ecNumber>
    </recommendedName>
</protein>
<dbReference type="SUPFAM" id="SSF69189">
    <property type="entry name" value="Penicillin-binding protein associated domain"/>
    <property type="match status" value="1"/>
</dbReference>
<comment type="similarity">
    <text evidence="3 15">Belongs to the peptidase S11 family.</text>
</comment>
<name>A0A2Z6T9T2_9LACO</name>
<evidence type="ECO:0000256" key="7">
    <source>
        <dbReference type="ARBA" id="ARBA00022729"/>
    </source>
</evidence>
<accession>A0A2Z6T9T2</accession>
<evidence type="ECO:0000313" key="19">
    <source>
        <dbReference type="Proteomes" id="UP000257317"/>
    </source>
</evidence>
<dbReference type="GO" id="GO:0009002">
    <property type="term" value="F:serine-type D-Ala-D-Ala carboxypeptidase activity"/>
    <property type="evidence" value="ECO:0007669"/>
    <property type="project" value="UniProtKB-EC"/>
</dbReference>
<dbReference type="GO" id="GO:0009252">
    <property type="term" value="P:peptidoglycan biosynthetic process"/>
    <property type="evidence" value="ECO:0007669"/>
    <property type="project" value="UniProtKB-UniPathway"/>
</dbReference>
<dbReference type="InterPro" id="IPR001967">
    <property type="entry name" value="Peptidase_S11_N"/>
</dbReference>
<dbReference type="InterPro" id="IPR037167">
    <property type="entry name" value="Peptidase_S11_C_sf"/>
</dbReference>
<dbReference type="SUPFAM" id="SSF56601">
    <property type="entry name" value="beta-lactamase/transpeptidase-like"/>
    <property type="match status" value="1"/>
</dbReference>
<dbReference type="OrthoDB" id="9791132at2"/>
<evidence type="ECO:0000259" key="17">
    <source>
        <dbReference type="SMART" id="SM00936"/>
    </source>
</evidence>
<evidence type="ECO:0000256" key="3">
    <source>
        <dbReference type="ARBA" id="ARBA00007164"/>
    </source>
</evidence>
<evidence type="ECO:0000256" key="10">
    <source>
        <dbReference type="ARBA" id="ARBA00022984"/>
    </source>
</evidence>
<evidence type="ECO:0000256" key="12">
    <source>
        <dbReference type="ARBA" id="ARBA00034000"/>
    </source>
</evidence>
<dbReference type="InterPro" id="IPR015956">
    <property type="entry name" value="Peniciliin-bd_prot_C_sf"/>
</dbReference>
<keyword evidence="5 18" id="KW-0121">Carboxypeptidase</keyword>
<evidence type="ECO:0000256" key="13">
    <source>
        <dbReference type="PIRSR" id="PIRSR618044-1"/>
    </source>
</evidence>
<evidence type="ECO:0000256" key="8">
    <source>
        <dbReference type="ARBA" id="ARBA00022801"/>
    </source>
</evidence>
<dbReference type="EC" id="3.4.16.4" evidence="4"/>
<keyword evidence="6" id="KW-0645">Protease</keyword>
<keyword evidence="11" id="KW-0961">Cell wall biogenesis/degradation</keyword>
<evidence type="ECO:0000256" key="14">
    <source>
        <dbReference type="PIRSR" id="PIRSR618044-2"/>
    </source>
</evidence>
<reference evidence="19" key="1">
    <citation type="submission" date="2018-03" db="EMBL/GenBank/DDBJ databases">
        <title>New taxa in the Lactobacillus gasseri group.</title>
        <authorList>
            <person name="Tanizawa Y."/>
            <person name="Tohno M."/>
            <person name="Endo A."/>
            <person name="Arita M."/>
        </authorList>
    </citation>
    <scope>NUCLEOTIDE SEQUENCE [LARGE SCALE GENOMIC DNA]</scope>
    <source>
        <strain evidence="19">DSM 24759</strain>
    </source>
</reference>
<feature type="signal peptide" evidence="16">
    <location>
        <begin position="1"/>
        <end position="30"/>
    </location>
</feature>
<feature type="active site" description="Proton acceptor" evidence="13">
    <location>
        <position position="74"/>
    </location>
</feature>
<keyword evidence="10" id="KW-0573">Peptidoglycan synthesis</keyword>
<dbReference type="PRINTS" id="PR00725">
    <property type="entry name" value="DADACBPTASE1"/>
</dbReference>
<evidence type="ECO:0000256" key="16">
    <source>
        <dbReference type="SAM" id="SignalP"/>
    </source>
</evidence>
<dbReference type="AlphaFoldDB" id="A0A2Z6T9T2"/>
<comment type="function">
    <text evidence="1">Removes C-terminal D-alanyl residues from sugar-peptide cell wall precursors.</text>
</comment>
<comment type="caution">
    <text evidence="18">The sequence shown here is derived from an EMBL/GenBank/DDBJ whole genome shotgun (WGS) entry which is preliminary data.</text>
</comment>
<organism evidence="18 19">
    <name type="scientific">Lactobacillus rodentium</name>
    <dbReference type="NCBI Taxonomy" id="947835"/>
    <lineage>
        <taxon>Bacteria</taxon>
        <taxon>Bacillati</taxon>
        <taxon>Bacillota</taxon>
        <taxon>Bacilli</taxon>
        <taxon>Lactobacillales</taxon>
        <taxon>Lactobacillaceae</taxon>
        <taxon>Lactobacillus</taxon>
    </lineage>
</organism>
<evidence type="ECO:0000256" key="5">
    <source>
        <dbReference type="ARBA" id="ARBA00022645"/>
    </source>
</evidence>
<dbReference type="PANTHER" id="PTHR21581:SF11">
    <property type="entry name" value="D-ALANYL-D-ALANINE CARBOXYPEPTIDASE DACA"/>
    <property type="match status" value="1"/>
</dbReference>
<dbReference type="EMBL" id="BFBY01000002">
    <property type="protein sequence ID" value="GBG04543.1"/>
    <property type="molecule type" value="Genomic_DNA"/>
</dbReference>
<dbReference type="InterPro" id="IPR018044">
    <property type="entry name" value="Peptidase_S11"/>
</dbReference>
<evidence type="ECO:0000256" key="2">
    <source>
        <dbReference type="ARBA" id="ARBA00004752"/>
    </source>
</evidence>
<evidence type="ECO:0000256" key="15">
    <source>
        <dbReference type="RuleBase" id="RU004016"/>
    </source>
</evidence>
<dbReference type="GO" id="GO:0008360">
    <property type="term" value="P:regulation of cell shape"/>
    <property type="evidence" value="ECO:0007669"/>
    <property type="project" value="UniProtKB-KW"/>
</dbReference>
<keyword evidence="9" id="KW-0133">Cell shape</keyword>
<feature type="chain" id="PRO_5016366702" description="serine-type D-Ala-D-Ala carboxypeptidase" evidence="16">
    <location>
        <begin position="31"/>
        <end position="421"/>
    </location>
</feature>
<dbReference type="Gene3D" id="3.40.710.10">
    <property type="entry name" value="DD-peptidase/beta-lactamase superfamily"/>
    <property type="match status" value="1"/>
</dbReference>
<dbReference type="Gene3D" id="2.60.410.10">
    <property type="entry name" value="D-Ala-D-Ala carboxypeptidase, C-terminal domain"/>
    <property type="match status" value="1"/>
</dbReference>
<dbReference type="GO" id="GO:0071555">
    <property type="term" value="P:cell wall organization"/>
    <property type="evidence" value="ECO:0007669"/>
    <property type="project" value="UniProtKB-KW"/>
</dbReference>
<feature type="binding site" evidence="14">
    <location>
        <position position="261"/>
    </location>
    <ligand>
        <name>substrate</name>
    </ligand>
</feature>
<dbReference type="PANTHER" id="PTHR21581">
    <property type="entry name" value="D-ALANYL-D-ALANINE CARBOXYPEPTIDASE"/>
    <property type="match status" value="1"/>
</dbReference>
<feature type="domain" description="Peptidase S11 D-Ala-D-Ala carboxypeptidase A C-terminal" evidence="17">
    <location>
        <begin position="312"/>
        <end position="408"/>
    </location>
</feature>
<feature type="active site" evidence="13">
    <location>
        <position position="135"/>
    </location>
</feature>
<comment type="pathway">
    <text evidence="2">Cell wall biogenesis; peptidoglycan biosynthesis.</text>
</comment>
<keyword evidence="8" id="KW-0378">Hydrolase</keyword>
<dbReference type="Pfam" id="PF00768">
    <property type="entry name" value="Peptidase_S11"/>
    <property type="match status" value="1"/>
</dbReference>
<dbReference type="GO" id="GO:0006508">
    <property type="term" value="P:proteolysis"/>
    <property type="evidence" value="ECO:0007669"/>
    <property type="project" value="UniProtKB-KW"/>
</dbReference>
<evidence type="ECO:0000256" key="11">
    <source>
        <dbReference type="ARBA" id="ARBA00023316"/>
    </source>
</evidence>